<accession>A0A4Z0N8P9</accession>
<feature type="non-terminal residue" evidence="8">
    <location>
        <position position="110"/>
    </location>
</feature>
<evidence type="ECO:0000256" key="5">
    <source>
        <dbReference type="ARBA" id="ARBA00023002"/>
    </source>
</evidence>
<dbReference type="Pfam" id="PF01218">
    <property type="entry name" value="Coprogen_oxidas"/>
    <property type="match status" value="1"/>
</dbReference>
<keyword evidence="5 8" id="KW-0560">Oxidoreductase</keyword>
<keyword evidence="6" id="KW-0350">Heme biosynthesis</keyword>
<keyword evidence="7" id="KW-0627">Porphyrin biosynthesis</keyword>
<comment type="subunit">
    <text evidence="3">Homodimer.</text>
</comment>
<dbReference type="EC" id="1.3.3.3" evidence="4"/>
<dbReference type="PANTHER" id="PTHR10755">
    <property type="entry name" value="COPROPORPHYRINOGEN III OXIDASE, MITOCHONDRIAL"/>
    <property type="match status" value="1"/>
</dbReference>
<evidence type="ECO:0000256" key="7">
    <source>
        <dbReference type="ARBA" id="ARBA00023244"/>
    </source>
</evidence>
<proteinExistence type="inferred from homology"/>
<name>A0A4Z0N8P9_SALET</name>
<dbReference type="GO" id="GO:0004109">
    <property type="term" value="F:coproporphyrinogen oxidase activity"/>
    <property type="evidence" value="ECO:0007669"/>
    <property type="project" value="UniProtKB-EC"/>
</dbReference>
<gene>
    <name evidence="8" type="ORF">C9F07_11845</name>
</gene>
<comment type="caution">
    <text evidence="8">The sequence shown here is derived from an EMBL/GenBank/DDBJ whole genome shotgun (WGS) entry which is preliminary data.</text>
</comment>
<evidence type="ECO:0000256" key="2">
    <source>
        <dbReference type="ARBA" id="ARBA00010644"/>
    </source>
</evidence>
<evidence type="ECO:0000256" key="1">
    <source>
        <dbReference type="ARBA" id="ARBA00005168"/>
    </source>
</evidence>
<organism evidence="8 9">
    <name type="scientific">Salmonella enterica subsp. enterica serovar Poona</name>
    <dbReference type="NCBI Taxonomy" id="436295"/>
    <lineage>
        <taxon>Bacteria</taxon>
        <taxon>Pseudomonadati</taxon>
        <taxon>Pseudomonadota</taxon>
        <taxon>Gammaproteobacteria</taxon>
        <taxon>Enterobacterales</taxon>
        <taxon>Enterobacteriaceae</taxon>
        <taxon>Salmonella</taxon>
    </lineage>
</organism>
<evidence type="ECO:0000256" key="4">
    <source>
        <dbReference type="ARBA" id="ARBA00012869"/>
    </source>
</evidence>
<comment type="pathway">
    <text evidence="1">Porphyrin-containing compound metabolism; protoporphyrin-IX biosynthesis; protoporphyrinogen-IX from coproporphyrinogen-III (O2 route): step 1/1.</text>
</comment>
<evidence type="ECO:0000256" key="6">
    <source>
        <dbReference type="ARBA" id="ARBA00023133"/>
    </source>
</evidence>
<dbReference type="InterPro" id="IPR036406">
    <property type="entry name" value="Coprogen_oxidase_aer_sf"/>
</dbReference>
<evidence type="ECO:0000313" key="9">
    <source>
        <dbReference type="Proteomes" id="UP000298196"/>
    </source>
</evidence>
<keyword evidence="9" id="KW-1185">Reference proteome</keyword>
<protein>
    <recommendedName>
        <fullName evidence="4">coproporphyrinogen oxidase</fullName>
        <ecNumber evidence="4">1.3.3.3</ecNumber>
    </recommendedName>
</protein>
<dbReference type="GO" id="GO:0006782">
    <property type="term" value="P:protoporphyrinogen IX biosynthetic process"/>
    <property type="evidence" value="ECO:0007669"/>
    <property type="project" value="TreeGrafter"/>
</dbReference>
<dbReference type="Proteomes" id="UP000298196">
    <property type="component" value="Unassembled WGS sequence"/>
</dbReference>
<dbReference type="InterPro" id="IPR001260">
    <property type="entry name" value="Coprogen_oxidase_aer"/>
</dbReference>
<dbReference type="Gene3D" id="3.40.1500.10">
    <property type="entry name" value="Coproporphyrinogen III oxidase, aerobic"/>
    <property type="match status" value="1"/>
</dbReference>
<comment type="similarity">
    <text evidence="2">Belongs to the aerobic coproporphyrinogen-III oxidase family.</text>
</comment>
<dbReference type="PANTHER" id="PTHR10755:SF0">
    <property type="entry name" value="OXYGEN-DEPENDENT COPROPORPHYRINOGEN-III OXIDASE, MITOCHONDRIAL"/>
    <property type="match status" value="1"/>
</dbReference>
<dbReference type="AlphaFoldDB" id="A0A4Z0N8P9"/>
<dbReference type="PRINTS" id="PR00073">
    <property type="entry name" value="COPRGNOXDASE"/>
</dbReference>
<evidence type="ECO:0000313" key="8">
    <source>
        <dbReference type="EMBL" id="TGD88808.1"/>
    </source>
</evidence>
<evidence type="ECO:0000256" key="3">
    <source>
        <dbReference type="ARBA" id="ARBA00011738"/>
    </source>
</evidence>
<reference evidence="8 9" key="1">
    <citation type="submission" date="2018-03" db="EMBL/GenBank/DDBJ databases">
        <title>Non-Typhoidal Salmonella genome sequencing and assembly.</title>
        <authorList>
            <person name="Matchawe C."/>
        </authorList>
    </citation>
    <scope>NUCLEOTIDE SEQUENCE [LARGE SCALE GENOMIC DNA]</scope>
    <source>
        <strain evidence="8 9">22sa</strain>
    </source>
</reference>
<dbReference type="EMBL" id="PYKI01001266">
    <property type="protein sequence ID" value="TGD88808.1"/>
    <property type="molecule type" value="Genomic_DNA"/>
</dbReference>
<dbReference type="SUPFAM" id="SSF102886">
    <property type="entry name" value="Coproporphyrinogen III oxidase"/>
    <property type="match status" value="1"/>
</dbReference>
<sequence length="110" mass="11797">MKPDAHHVKQFLLRLQDDICQKLSAVDGANFVEDSWRREAGGGGRSRVLRNGGIFEQAGVNFSHVHGDAMPASATAHRPELAGRSFDALGVSLVVRRRPRDGPAGAGGVR</sequence>
<dbReference type="GO" id="GO:0005737">
    <property type="term" value="C:cytoplasm"/>
    <property type="evidence" value="ECO:0007669"/>
    <property type="project" value="TreeGrafter"/>
</dbReference>